<dbReference type="GO" id="GO:0005634">
    <property type="term" value="C:nucleus"/>
    <property type="evidence" value="ECO:0007669"/>
    <property type="project" value="UniProtKB-SubCell"/>
</dbReference>
<feature type="compositionally biased region" description="Basic residues" evidence="8">
    <location>
        <begin position="156"/>
        <end position="165"/>
    </location>
</feature>
<dbReference type="GO" id="GO:0043565">
    <property type="term" value="F:sequence-specific DNA binding"/>
    <property type="evidence" value="ECO:0007669"/>
    <property type="project" value="TreeGrafter"/>
</dbReference>
<feature type="region of interest" description="Disordered" evidence="8">
    <location>
        <begin position="1"/>
        <end position="34"/>
    </location>
</feature>
<evidence type="ECO:0000256" key="8">
    <source>
        <dbReference type="SAM" id="MobiDB-lite"/>
    </source>
</evidence>
<feature type="region of interest" description="Disordered" evidence="8">
    <location>
        <begin position="200"/>
        <end position="232"/>
    </location>
</feature>
<gene>
    <name evidence="10" type="ORF">CCOS01_03339</name>
</gene>
<dbReference type="CDD" id="cd00067">
    <property type="entry name" value="GAL4"/>
    <property type="match status" value="1"/>
</dbReference>
<organism evidence="10 11">
    <name type="scientific">Colletotrichum costaricense</name>
    <dbReference type="NCBI Taxonomy" id="1209916"/>
    <lineage>
        <taxon>Eukaryota</taxon>
        <taxon>Fungi</taxon>
        <taxon>Dikarya</taxon>
        <taxon>Ascomycota</taxon>
        <taxon>Pezizomycotina</taxon>
        <taxon>Sordariomycetes</taxon>
        <taxon>Hypocreomycetidae</taxon>
        <taxon>Glomerellales</taxon>
        <taxon>Glomerellaceae</taxon>
        <taxon>Colletotrichum</taxon>
        <taxon>Colletotrichum acutatum species complex</taxon>
    </lineage>
</organism>
<evidence type="ECO:0000256" key="7">
    <source>
        <dbReference type="ARBA" id="ARBA00023242"/>
    </source>
</evidence>
<evidence type="ECO:0000256" key="6">
    <source>
        <dbReference type="ARBA" id="ARBA00023163"/>
    </source>
</evidence>
<protein>
    <recommendedName>
        <fullName evidence="9">Zn(2)-C6 fungal-type domain-containing protein</fullName>
    </recommendedName>
</protein>
<keyword evidence="7" id="KW-0539">Nucleus</keyword>
<dbReference type="RefSeq" id="XP_060317790.1">
    <property type="nucleotide sequence ID" value="XM_060451525.1"/>
</dbReference>
<dbReference type="EMBL" id="MOOE01000003">
    <property type="protein sequence ID" value="KAK1534587.1"/>
    <property type="molecule type" value="Genomic_DNA"/>
</dbReference>
<dbReference type="AlphaFoldDB" id="A0AAI9Z559"/>
<evidence type="ECO:0000256" key="5">
    <source>
        <dbReference type="ARBA" id="ARBA00023125"/>
    </source>
</evidence>
<dbReference type="GO" id="GO:0000981">
    <property type="term" value="F:DNA-binding transcription factor activity, RNA polymerase II-specific"/>
    <property type="evidence" value="ECO:0007669"/>
    <property type="project" value="InterPro"/>
</dbReference>
<comment type="subcellular location">
    <subcellularLocation>
        <location evidence="1">Nucleus</location>
    </subcellularLocation>
</comment>
<sequence length="299" mass="33129">MTPPAPADSPLNPTITAPATEDCGEPPAKRRKTQACSWCRRRKQKCDDQRPCANCARSGERCNEAVLPSSYQTRPPGPGFPPLSSDHHLLHHLATHTPLARLGDIALLEERISRLEETDARLQVVVDNRNNHVQHSYAQEPSLPSSLSRAHEASHTHHHADKYYHHRRRVSFASGPGIGPEASLSRSSPAIGLLATFARSEEDNPPPQTLPNPSVHDGGNTARRPDQEIPLDTATETSLFDETKVHCRYPFLRLDDFRNPASRPREAWASYLTNMIFSIGLLLEKTFPSSCPSGKPFPS</sequence>
<dbReference type="InterPro" id="IPR001138">
    <property type="entry name" value="Zn2Cys6_DnaBD"/>
</dbReference>
<evidence type="ECO:0000259" key="9">
    <source>
        <dbReference type="PROSITE" id="PS50048"/>
    </source>
</evidence>
<evidence type="ECO:0000256" key="4">
    <source>
        <dbReference type="ARBA" id="ARBA00023015"/>
    </source>
</evidence>
<dbReference type="GO" id="GO:0008270">
    <property type="term" value="F:zinc ion binding"/>
    <property type="evidence" value="ECO:0007669"/>
    <property type="project" value="InterPro"/>
</dbReference>
<evidence type="ECO:0000256" key="2">
    <source>
        <dbReference type="ARBA" id="ARBA00022723"/>
    </source>
</evidence>
<dbReference type="InterPro" id="IPR052202">
    <property type="entry name" value="Yeast_MetPath_Reg"/>
</dbReference>
<evidence type="ECO:0000256" key="1">
    <source>
        <dbReference type="ARBA" id="ARBA00004123"/>
    </source>
</evidence>
<keyword evidence="5" id="KW-0238">DNA-binding</keyword>
<keyword evidence="6" id="KW-0804">Transcription</keyword>
<keyword evidence="11" id="KW-1185">Reference proteome</keyword>
<feature type="region of interest" description="Disordered" evidence="8">
    <location>
        <begin position="136"/>
        <end position="165"/>
    </location>
</feature>
<evidence type="ECO:0000313" key="10">
    <source>
        <dbReference type="EMBL" id="KAK1534587.1"/>
    </source>
</evidence>
<evidence type="ECO:0000313" key="11">
    <source>
        <dbReference type="Proteomes" id="UP001240678"/>
    </source>
</evidence>
<feature type="compositionally biased region" description="Polar residues" evidence="8">
    <location>
        <begin position="136"/>
        <end position="148"/>
    </location>
</feature>
<dbReference type="PANTHER" id="PTHR47782:SF12">
    <property type="entry name" value="ZN(II)2CYS6 TRANSCRIPTION FACTOR (EUROFUNG)"/>
    <property type="match status" value="1"/>
</dbReference>
<dbReference type="PROSITE" id="PS50048">
    <property type="entry name" value="ZN2_CY6_FUNGAL_2"/>
    <property type="match status" value="1"/>
</dbReference>
<dbReference type="PANTHER" id="PTHR47782">
    <property type="entry name" value="ZN(II)2CYS6 TRANSCRIPTION FACTOR (EUROFUNG)-RELATED"/>
    <property type="match status" value="1"/>
</dbReference>
<proteinExistence type="predicted"/>
<keyword evidence="3" id="KW-0862">Zinc</keyword>
<dbReference type="GO" id="GO:0045944">
    <property type="term" value="P:positive regulation of transcription by RNA polymerase II"/>
    <property type="evidence" value="ECO:0007669"/>
    <property type="project" value="TreeGrafter"/>
</dbReference>
<dbReference type="Gene3D" id="4.10.240.10">
    <property type="entry name" value="Zn(2)-C6 fungal-type DNA-binding domain"/>
    <property type="match status" value="1"/>
</dbReference>
<dbReference type="SMART" id="SM00066">
    <property type="entry name" value="GAL4"/>
    <property type="match status" value="1"/>
</dbReference>
<keyword evidence="2" id="KW-0479">Metal-binding</keyword>
<keyword evidence="4" id="KW-0805">Transcription regulation</keyword>
<dbReference type="GeneID" id="85335072"/>
<accession>A0AAI9Z559</accession>
<evidence type="ECO:0000256" key="3">
    <source>
        <dbReference type="ARBA" id="ARBA00022833"/>
    </source>
</evidence>
<dbReference type="Proteomes" id="UP001240678">
    <property type="component" value="Unassembled WGS sequence"/>
</dbReference>
<dbReference type="Pfam" id="PF00172">
    <property type="entry name" value="Zn_clus"/>
    <property type="match status" value="1"/>
</dbReference>
<comment type="caution">
    <text evidence="10">The sequence shown here is derived from an EMBL/GenBank/DDBJ whole genome shotgun (WGS) entry which is preliminary data.</text>
</comment>
<reference evidence="10 11" key="1">
    <citation type="submission" date="2016-10" db="EMBL/GenBank/DDBJ databases">
        <title>The genome sequence of Colletotrichum fioriniae PJ7.</title>
        <authorList>
            <person name="Baroncelli R."/>
        </authorList>
    </citation>
    <scope>NUCLEOTIDE SEQUENCE [LARGE SCALE GENOMIC DNA]</scope>
    <source>
        <strain evidence="10 11">IMI 309622</strain>
    </source>
</reference>
<feature type="domain" description="Zn(2)-C6 fungal-type" evidence="9">
    <location>
        <begin position="35"/>
        <end position="62"/>
    </location>
</feature>
<dbReference type="InterPro" id="IPR036864">
    <property type="entry name" value="Zn2-C6_fun-type_DNA-bd_sf"/>
</dbReference>
<name>A0AAI9Z559_9PEZI</name>
<dbReference type="PROSITE" id="PS00463">
    <property type="entry name" value="ZN2_CY6_FUNGAL_1"/>
    <property type="match status" value="1"/>
</dbReference>
<dbReference type="SUPFAM" id="SSF57701">
    <property type="entry name" value="Zn2/Cys6 DNA-binding domain"/>
    <property type="match status" value="1"/>
</dbReference>